<accession>A0A3B0RHH9</accession>
<proteinExistence type="predicted"/>
<feature type="transmembrane region" description="Helical" evidence="1">
    <location>
        <begin position="153"/>
        <end position="176"/>
    </location>
</feature>
<evidence type="ECO:0008006" key="3">
    <source>
        <dbReference type="Google" id="ProtNLM"/>
    </source>
</evidence>
<keyword evidence="1" id="KW-1133">Transmembrane helix</keyword>
<dbReference type="EMBL" id="UOED01000076">
    <property type="protein sequence ID" value="VAV92510.1"/>
    <property type="molecule type" value="Genomic_DNA"/>
</dbReference>
<feature type="transmembrane region" description="Helical" evidence="1">
    <location>
        <begin position="125"/>
        <end position="147"/>
    </location>
</feature>
<evidence type="ECO:0000313" key="2">
    <source>
        <dbReference type="EMBL" id="VAV92510.1"/>
    </source>
</evidence>
<keyword evidence="1" id="KW-0812">Transmembrane</keyword>
<dbReference type="AlphaFoldDB" id="A0A3B0RHH9"/>
<feature type="transmembrane region" description="Helical" evidence="1">
    <location>
        <begin position="85"/>
        <end position="104"/>
    </location>
</feature>
<keyword evidence="1" id="KW-0472">Membrane</keyword>
<organism evidence="2">
    <name type="scientific">hydrothermal vent metagenome</name>
    <dbReference type="NCBI Taxonomy" id="652676"/>
    <lineage>
        <taxon>unclassified sequences</taxon>
        <taxon>metagenomes</taxon>
        <taxon>ecological metagenomes</taxon>
    </lineage>
</organism>
<protein>
    <recommendedName>
        <fullName evidence="3">Urate oxidase N-terminal domain-containing protein</fullName>
    </recommendedName>
</protein>
<gene>
    <name evidence="2" type="ORF">MNBD_ALPHA02-603</name>
</gene>
<feature type="transmembrane region" description="Helical" evidence="1">
    <location>
        <begin position="210"/>
        <end position="227"/>
    </location>
</feature>
<evidence type="ECO:0000256" key="1">
    <source>
        <dbReference type="SAM" id="Phobius"/>
    </source>
</evidence>
<reference evidence="2" key="1">
    <citation type="submission" date="2018-06" db="EMBL/GenBank/DDBJ databases">
        <authorList>
            <person name="Zhirakovskaya E."/>
        </authorList>
    </citation>
    <scope>NUCLEOTIDE SEQUENCE</scope>
</reference>
<sequence length="230" mass="26468">MDIYMHDVLRWAHVIFAAYWLGGEWGVFNASTNVANGKLTIDERLRHMETAYRIDILPRSSIIWLLPVGFQMANDLGLSPISGVWIYVVWVATAIWWCIIFAAFRNRGTKRGIKITEFDDKIRYFVIPSLWLLGGYTLVTGKLLFVGDDVGGTYWFATKLTFFGFIMIIGLLLRYIMKDWAVGFHRLREEGSTPEIEHIFTSTLAKARKLAYVYWVCISTMAFIGVTKPF</sequence>
<name>A0A3B0RHH9_9ZZZZ</name>